<name>A0AAW0BVP8_9AGAR</name>
<feature type="region of interest" description="Disordered" evidence="1">
    <location>
        <begin position="134"/>
        <end position="166"/>
    </location>
</feature>
<feature type="compositionally biased region" description="Polar residues" evidence="1">
    <location>
        <begin position="33"/>
        <end position="42"/>
    </location>
</feature>
<feature type="region of interest" description="Disordered" evidence="1">
    <location>
        <begin position="489"/>
        <end position="509"/>
    </location>
</feature>
<protein>
    <submittedName>
        <fullName evidence="2">Uncharacterized protein</fullName>
    </submittedName>
</protein>
<reference evidence="2 3" key="1">
    <citation type="submission" date="2024-01" db="EMBL/GenBank/DDBJ databases">
        <title>A draft genome for a cacao thread blight-causing isolate of Paramarasmius palmivorus.</title>
        <authorList>
            <person name="Baruah I.K."/>
            <person name="Bukari Y."/>
            <person name="Amoako-Attah I."/>
            <person name="Meinhardt L.W."/>
            <person name="Bailey B.A."/>
            <person name="Cohen S.P."/>
        </authorList>
    </citation>
    <scope>NUCLEOTIDE SEQUENCE [LARGE SCALE GENOMIC DNA]</scope>
    <source>
        <strain evidence="2 3">GH-12</strain>
    </source>
</reference>
<feature type="region of interest" description="Disordered" evidence="1">
    <location>
        <begin position="367"/>
        <end position="388"/>
    </location>
</feature>
<feature type="region of interest" description="Disordered" evidence="1">
    <location>
        <begin position="80"/>
        <end position="119"/>
    </location>
</feature>
<feature type="compositionally biased region" description="Low complexity" evidence="1">
    <location>
        <begin position="85"/>
        <end position="98"/>
    </location>
</feature>
<comment type="caution">
    <text evidence="2">The sequence shown here is derived from an EMBL/GenBank/DDBJ whole genome shotgun (WGS) entry which is preliminary data.</text>
</comment>
<keyword evidence="3" id="KW-1185">Reference proteome</keyword>
<accession>A0AAW0BVP8</accession>
<feature type="region of interest" description="Disordered" evidence="1">
    <location>
        <begin position="254"/>
        <end position="299"/>
    </location>
</feature>
<feature type="compositionally biased region" description="Polar residues" evidence="1">
    <location>
        <begin position="135"/>
        <end position="148"/>
    </location>
</feature>
<feature type="compositionally biased region" description="Low complexity" evidence="1">
    <location>
        <begin position="270"/>
        <end position="285"/>
    </location>
</feature>
<sequence length="565" mass="62417">MYPVSLENDLAPPHLFFGRDSQSLRSQKERTLSRQQTSNSVDLPTLKKLRTSQFGFSMTSLLGSKKDHSNRSSGLMVLRDSGENARSPLSARSSDSDSFVQTNQLPTPPARDIQRRTSRGRSFFNRLSSVIRFRSPSSRTSETQQENTTKQRRLPALHDQGLVHPDPVLEQRQDQYSSTTLSDDDDDLEFQCKGESAATRIKQEWESRNSTLADDERQKFLNFRFGTKSAPSLVITESGPTTLARVAEASMESLPTPSALQTPSEGLFESSLRTRSRPPSLRLAPFPCPSDTSSPHDPDFNQALLVPLPLSPLLSPMLPPTYDSRLSAEQYFPLCIPLPPSPAAENSPMEGFQTSFPCHSSDNISFAPASRSRSTSESEESYIATPTDASHSTLESALNWTGGRLRCSARPKTWASEHGHSVAIVVDSPIEDTMGNRRWNIDPEDEITVSSSAVIVVHDDGNKYAASMKTSLGENQASSPLPFERRATADTQSQAFPLPKPPPFQRSDSESAVYRVASLERTFIDNTRAVPFLRPLAAGTPAKERVPLRLTIHTQASLAREISTR</sequence>
<evidence type="ECO:0000313" key="3">
    <source>
        <dbReference type="Proteomes" id="UP001383192"/>
    </source>
</evidence>
<dbReference type="AlphaFoldDB" id="A0AAW0BVP8"/>
<proteinExistence type="predicted"/>
<evidence type="ECO:0000313" key="2">
    <source>
        <dbReference type="EMBL" id="KAK7031201.1"/>
    </source>
</evidence>
<dbReference type="Proteomes" id="UP001383192">
    <property type="component" value="Unassembled WGS sequence"/>
</dbReference>
<gene>
    <name evidence="2" type="ORF">VNI00_013617</name>
</gene>
<evidence type="ECO:0000256" key="1">
    <source>
        <dbReference type="SAM" id="MobiDB-lite"/>
    </source>
</evidence>
<organism evidence="2 3">
    <name type="scientific">Paramarasmius palmivorus</name>
    <dbReference type="NCBI Taxonomy" id="297713"/>
    <lineage>
        <taxon>Eukaryota</taxon>
        <taxon>Fungi</taxon>
        <taxon>Dikarya</taxon>
        <taxon>Basidiomycota</taxon>
        <taxon>Agaricomycotina</taxon>
        <taxon>Agaricomycetes</taxon>
        <taxon>Agaricomycetidae</taxon>
        <taxon>Agaricales</taxon>
        <taxon>Marasmiineae</taxon>
        <taxon>Marasmiaceae</taxon>
        <taxon>Paramarasmius</taxon>
    </lineage>
</organism>
<feature type="compositionally biased region" description="Polar residues" evidence="1">
    <location>
        <begin position="254"/>
        <end position="264"/>
    </location>
</feature>
<feature type="region of interest" description="Disordered" evidence="1">
    <location>
        <begin position="11"/>
        <end position="45"/>
    </location>
</feature>
<dbReference type="EMBL" id="JAYKXP010000070">
    <property type="protein sequence ID" value="KAK7031201.1"/>
    <property type="molecule type" value="Genomic_DNA"/>
</dbReference>